<sequence>MQELTDTFGRVHRDLRISVTDRCNFRCTYCMPAEGMDWLPRDEVLSFEEIERIASLLVDRYGFDSIRLTGGEPTVRAHLPQLVAKLARLDVDLALTTNGATLALVAPALADAGLDRINVSLDTLHPARFVEMTRRDSLAAVIDGVRAAKAAGLDPVKVNVVAMAGVNEDELIDFAAFGRAEGVEVRFIEFMPLDADQAWKRSSVLTQADIVERISERFPLVAERRGHAPADRFAYVDGGGAPGSSHIGVIASVTEPFCGSCDRVRLTADGKLRSCLFAMTETDLRGLIRAGADDEALAAAIEGCVHGKWAGHRIDQVNFIRPSRSMSQLGG</sequence>
<evidence type="ECO:0000256" key="6">
    <source>
        <dbReference type="ARBA" id="ARBA00023004"/>
    </source>
</evidence>
<dbReference type="GO" id="GO:0061798">
    <property type="term" value="F:GTP 3',8'-cyclase activity"/>
    <property type="evidence" value="ECO:0007669"/>
    <property type="project" value="UniProtKB-UniRule"/>
</dbReference>
<feature type="binding site" evidence="12">
    <location>
        <position position="258"/>
    </location>
    <ligand>
        <name>[4Fe-4S] cluster</name>
        <dbReference type="ChEBI" id="CHEBI:49883"/>
        <label>2</label>
        <note>4Fe-4S-substrate</note>
    </ligand>
</feature>
<evidence type="ECO:0000256" key="3">
    <source>
        <dbReference type="ARBA" id="ARBA00022691"/>
    </source>
</evidence>
<dbReference type="InterPro" id="IPR013785">
    <property type="entry name" value="Aldolase_TIM"/>
</dbReference>
<dbReference type="NCBIfam" id="TIGR02666">
    <property type="entry name" value="moaA"/>
    <property type="match status" value="1"/>
</dbReference>
<evidence type="ECO:0000256" key="1">
    <source>
        <dbReference type="ARBA" id="ARBA00012167"/>
    </source>
</evidence>
<feature type="binding site" evidence="12">
    <location>
        <position position="30"/>
    </location>
    <ligand>
        <name>[4Fe-4S] cluster</name>
        <dbReference type="ChEBI" id="CHEBI:49883"/>
        <label>1</label>
        <note>4Fe-4S-S-AdoMet</note>
    </ligand>
</feature>
<dbReference type="SFLD" id="SFLDS00029">
    <property type="entry name" value="Radical_SAM"/>
    <property type="match status" value="1"/>
</dbReference>
<evidence type="ECO:0000256" key="12">
    <source>
        <dbReference type="HAMAP-Rule" id="MF_01225"/>
    </source>
</evidence>
<feature type="binding site" evidence="12">
    <location>
        <begin position="263"/>
        <end position="265"/>
    </location>
    <ligand>
        <name>GTP</name>
        <dbReference type="ChEBI" id="CHEBI:37565"/>
    </ligand>
</feature>
<keyword evidence="4 12" id="KW-0479">Metal-binding</keyword>
<dbReference type="OrthoDB" id="9763993at2"/>
<name>R4Z5H1_9ACTN</name>
<evidence type="ECO:0000259" key="13">
    <source>
        <dbReference type="PROSITE" id="PS51918"/>
    </source>
</evidence>
<keyword evidence="3 12" id="KW-0949">S-adenosyl-L-methionine</keyword>
<dbReference type="Gene3D" id="3.20.20.70">
    <property type="entry name" value="Aldolase class I"/>
    <property type="match status" value="1"/>
</dbReference>
<keyword evidence="8 12" id="KW-0342">GTP-binding</keyword>
<evidence type="ECO:0000256" key="2">
    <source>
        <dbReference type="ARBA" id="ARBA00022485"/>
    </source>
</evidence>
<keyword evidence="15" id="KW-1185">Reference proteome</keyword>
<dbReference type="CDD" id="cd01335">
    <property type="entry name" value="Radical_SAM"/>
    <property type="match status" value="1"/>
</dbReference>
<dbReference type="PROSITE" id="PS01305">
    <property type="entry name" value="MOAA_NIFB_PQQE"/>
    <property type="match status" value="1"/>
</dbReference>
<evidence type="ECO:0000256" key="11">
    <source>
        <dbReference type="ARBA" id="ARBA00048697"/>
    </source>
</evidence>
<feature type="binding site" evidence="12">
    <location>
        <position position="120"/>
    </location>
    <ligand>
        <name>S-adenosyl-L-methionine</name>
        <dbReference type="ChEBI" id="CHEBI:59789"/>
    </ligand>
</feature>
<dbReference type="STRING" id="1229780.BN381_90064"/>
<feature type="binding site" evidence="12">
    <location>
        <position position="23"/>
    </location>
    <ligand>
        <name>[4Fe-4S] cluster</name>
        <dbReference type="ChEBI" id="CHEBI:49883"/>
        <label>1</label>
        <note>4Fe-4S-S-AdoMet</note>
    </ligand>
</feature>
<dbReference type="GO" id="GO:0046872">
    <property type="term" value="F:metal ion binding"/>
    <property type="evidence" value="ECO:0007669"/>
    <property type="project" value="UniProtKB-KW"/>
</dbReference>
<evidence type="ECO:0000256" key="9">
    <source>
        <dbReference type="ARBA" id="ARBA00023150"/>
    </source>
</evidence>
<feature type="binding site" evidence="12">
    <location>
        <position position="191"/>
    </location>
    <ligand>
        <name>S-adenosyl-L-methionine</name>
        <dbReference type="ChEBI" id="CHEBI:59789"/>
    </ligand>
</feature>
<feature type="binding site" evidence="12">
    <location>
        <position position="275"/>
    </location>
    <ligand>
        <name>[4Fe-4S] cluster</name>
        <dbReference type="ChEBI" id="CHEBI:49883"/>
        <label>2</label>
        <note>4Fe-4S-substrate</note>
    </ligand>
</feature>
<protein>
    <recommendedName>
        <fullName evidence="1 12">GTP 3',8-cyclase</fullName>
        <ecNumber evidence="1 12">4.1.99.22</ecNumber>
    </recommendedName>
    <alternativeName>
        <fullName evidence="12">Molybdenum cofactor biosynthesis protein A</fullName>
    </alternativeName>
</protein>
<gene>
    <name evidence="12 14" type="primary">moaA</name>
    <name evidence="14" type="ORF">BN381_90064</name>
</gene>
<comment type="similarity">
    <text evidence="12">Belongs to the radical SAM superfamily. MoaA family.</text>
</comment>
<comment type="caution">
    <text evidence="14">The sequence shown here is derived from an EMBL/GenBank/DDBJ whole genome shotgun (WGS) entry which is preliminary data.</text>
</comment>
<keyword evidence="2 12" id="KW-0004">4Fe-4S</keyword>
<evidence type="ECO:0000313" key="14">
    <source>
        <dbReference type="EMBL" id="CCM65993.1"/>
    </source>
</evidence>
<dbReference type="eggNOG" id="COG2896">
    <property type="taxonomic scope" value="Bacteria"/>
</dbReference>
<dbReference type="Pfam" id="PF04055">
    <property type="entry name" value="Radical_SAM"/>
    <property type="match status" value="1"/>
</dbReference>
<dbReference type="InterPro" id="IPR006638">
    <property type="entry name" value="Elp3/MiaA/NifB-like_rSAM"/>
</dbReference>
<keyword evidence="5 12" id="KW-0547">Nucleotide-binding</keyword>
<dbReference type="GO" id="GO:0006777">
    <property type="term" value="P:Mo-molybdopterin cofactor biosynthetic process"/>
    <property type="evidence" value="ECO:0007669"/>
    <property type="project" value="UniProtKB-UniRule"/>
</dbReference>
<keyword evidence="7 12" id="KW-0411">Iron-sulfur</keyword>
<dbReference type="InterPro" id="IPR058240">
    <property type="entry name" value="rSAM_sf"/>
</dbReference>
<dbReference type="Pfam" id="PF06463">
    <property type="entry name" value="Mob_synth_C"/>
    <property type="match status" value="1"/>
</dbReference>
<dbReference type="GO" id="GO:0051539">
    <property type="term" value="F:4 iron, 4 sulfur cluster binding"/>
    <property type="evidence" value="ECO:0007669"/>
    <property type="project" value="UniProtKB-UniRule"/>
</dbReference>
<organism evidence="14 15">
    <name type="scientific">Candidatus Neomicrothrix parvicella RN1</name>
    <dbReference type="NCBI Taxonomy" id="1229780"/>
    <lineage>
        <taxon>Bacteria</taxon>
        <taxon>Bacillati</taxon>
        <taxon>Actinomycetota</taxon>
        <taxon>Acidimicrobiia</taxon>
        <taxon>Acidimicrobiales</taxon>
        <taxon>Microthrixaceae</taxon>
        <taxon>Candidatus Neomicrothrix</taxon>
    </lineage>
</organism>
<comment type="catalytic activity">
    <reaction evidence="11 12">
        <text>GTP + AH2 + S-adenosyl-L-methionine = (8S)-3',8-cyclo-7,8-dihydroguanosine 5'-triphosphate + 5'-deoxyadenosine + L-methionine + A + H(+)</text>
        <dbReference type="Rhea" id="RHEA:49576"/>
        <dbReference type="ChEBI" id="CHEBI:13193"/>
        <dbReference type="ChEBI" id="CHEBI:15378"/>
        <dbReference type="ChEBI" id="CHEBI:17319"/>
        <dbReference type="ChEBI" id="CHEBI:17499"/>
        <dbReference type="ChEBI" id="CHEBI:37565"/>
        <dbReference type="ChEBI" id="CHEBI:57844"/>
        <dbReference type="ChEBI" id="CHEBI:59789"/>
        <dbReference type="ChEBI" id="CHEBI:131766"/>
        <dbReference type="EC" id="4.1.99.22"/>
    </reaction>
</comment>
<evidence type="ECO:0000256" key="7">
    <source>
        <dbReference type="ARBA" id="ARBA00023014"/>
    </source>
</evidence>
<comment type="subunit">
    <text evidence="12">Monomer and homodimer.</text>
</comment>
<dbReference type="CDD" id="cd21117">
    <property type="entry name" value="Twitch_MoaA"/>
    <property type="match status" value="1"/>
</dbReference>
<dbReference type="HOGENOM" id="CLU_009273_0_1_11"/>
<dbReference type="SMART" id="SM00729">
    <property type="entry name" value="Elp3"/>
    <property type="match status" value="1"/>
</dbReference>
<dbReference type="PANTHER" id="PTHR22960:SF0">
    <property type="entry name" value="MOLYBDENUM COFACTOR BIOSYNTHESIS PROTEIN 1"/>
    <property type="match status" value="1"/>
</dbReference>
<feature type="binding site" evidence="12">
    <location>
        <position position="96"/>
    </location>
    <ligand>
        <name>GTP</name>
        <dbReference type="ChEBI" id="CHEBI:37565"/>
    </ligand>
</feature>
<dbReference type="GO" id="GO:0005525">
    <property type="term" value="F:GTP binding"/>
    <property type="evidence" value="ECO:0007669"/>
    <property type="project" value="UniProtKB-UniRule"/>
</dbReference>
<dbReference type="PANTHER" id="PTHR22960">
    <property type="entry name" value="MOLYBDOPTERIN COFACTOR SYNTHESIS PROTEIN A"/>
    <property type="match status" value="1"/>
</dbReference>
<dbReference type="SFLD" id="SFLDG01386">
    <property type="entry name" value="main_SPASM_domain-containing"/>
    <property type="match status" value="1"/>
</dbReference>
<evidence type="ECO:0000256" key="5">
    <source>
        <dbReference type="ARBA" id="ARBA00022741"/>
    </source>
</evidence>
<dbReference type="GO" id="GO:1904047">
    <property type="term" value="F:S-adenosyl-L-methionine binding"/>
    <property type="evidence" value="ECO:0007669"/>
    <property type="project" value="UniProtKB-UniRule"/>
</dbReference>
<evidence type="ECO:0000313" key="15">
    <source>
        <dbReference type="Proteomes" id="UP000018291"/>
    </source>
</evidence>
<feature type="binding site" evidence="12">
    <location>
        <position position="67"/>
    </location>
    <ligand>
        <name>GTP</name>
        <dbReference type="ChEBI" id="CHEBI:37565"/>
    </ligand>
</feature>
<dbReference type="Proteomes" id="UP000018291">
    <property type="component" value="Unassembled WGS sequence"/>
</dbReference>
<feature type="binding site" evidence="12">
    <location>
        <position position="157"/>
    </location>
    <ligand>
        <name>GTP</name>
        <dbReference type="ChEBI" id="CHEBI:37565"/>
    </ligand>
</feature>
<dbReference type="InterPro" id="IPR040064">
    <property type="entry name" value="MoaA-like"/>
</dbReference>
<feature type="binding site" evidence="12">
    <location>
        <position position="29"/>
    </location>
    <ligand>
        <name>S-adenosyl-L-methionine</name>
        <dbReference type="ChEBI" id="CHEBI:59789"/>
    </ligand>
</feature>
<feature type="binding site" evidence="12">
    <location>
        <position position="27"/>
    </location>
    <ligand>
        <name>[4Fe-4S] cluster</name>
        <dbReference type="ChEBI" id="CHEBI:49883"/>
        <label>1</label>
        <note>4Fe-4S-S-AdoMet</note>
    </ligand>
</feature>
<comment type="function">
    <text evidence="12">Catalyzes the cyclization of GTP to (8S)-3',8-cyclo-7,8-dihydroguanosine 5'-triphosphate.</text>
</comment>
<dbReference type="EMBL" id="CANL01000087">
    <property type="protein sequence ID" value="CCM65993.1"/>
    <property type="molecule type" value="Genomic_DNA"/>
</dbReference>
<dbReference type="InterPro" id="IPR007197">
    <property type="entry name" value="rSAM"/>
</dbReference>
<proteinExistence type="inferred from homology"/>
<feature type="binding site" evidence="12">
    <location>
        <position position="71"/>
    </location>
    <ligand>
        <name>S-adenosyl-L-methionine</name>
        <dbReference type="ChEBI" id="CHEBI:59789"/>
    </ligand>
</feature>
<accession>R4Z5H1</accession>
<feature type="binding site" evidence="12">
    <location>
        <position position="16"/>
    </location>
    <ligand>
        <name>GTP</name>
        <dbReference type="ChEBI" id="CHEBI:37565"/>
    </ligand>
</feature>
<dbReference type="RefSeq" id="WP_012231470.1">
    <property type="nucleotide sequence ID" value="NZ_HG422565.1"/>
</dbReference>
<dbReference type="PROSITE" id="PS51918">
    <property type="entry name" value="RADICAL_SAM"/>
    <property type="match status" value="1"/>
</dbReference>
<comment type="cofactor">
    <cofactor evidence="12">
        <name>[4Fe-4S] cluster</name>
        <dbReference type="ChEBI" id="CHEBI:49883"/>
    </cofactor>
    <text evidence="12">Binds 2 [4Fe-4S] clusters. Binds 1 [4Fe-4S] cluster coordinated with 3 cysteines and an exchangeable S-adenosyl-L-methionine and 1 [4Fe-4S] cluster coordinated with 3 cysteines and the GTP-derived substrate.</text>
</comment>
<dbReference type="UniPathway" id="UPA00344"/>
<dbReference type="InterPro" id="IPR050105">
    <property type="entry name" value="MoCo_biosynth_MoaA/MoaC"/>
</dbReference>
<reference evidence="14 15" key="1">
    <citation type="journal article" date="2013" name="ISME J.">
        <title>Metabolic model for the filamentous 'Candidatus Microthrix parvicella' based on genomic and metagenomic analyses.</title>
        <authorList>
            <person name="Jon McIlroy S."/>
            <person name="Kristiansen R."/>
            <person name="Albertsen M."/>
            <person name="Michael Karst S."/>
            <person name="Rossetti S."/>
            <person name="Lund Nielsen J."/>
            <person name="Tandoi V."/>
            <person name="James Seviour R."/>
            <person name="Nielsen P.H."/>
        </authorList>
    </citation>
    <scope>NUCLEOTIDE SEQUENCE [LARGE SCALE GENOMIC DNA]</scope>
    <source>
        <strain evidence="14 15">RN1</strain>
    </source>
</reference>
<evidence type="ECO:0000256" key="8">
    <source>
        <dbReference type="ARBA" id="ARBA00023134"/>
    </source>
</evidence>
<keyword evidence="6 12" id="KW-0408">Iron</keyword>
<dbReference type="SFLD" id="SFLDG01383">
    <property type="entry name" value="cyclic_pyranopterin_phosphate"/>
    <property type="match status" value="1"/>
</dbReference>
<dbReference type="EC" id="4.1.99.22" evidence="1 12"/>
<dbReference type="GO" id="GO:0061799">
    <property type="term" value="F:cyclic pyranopterin monophosphate synthase activity"/>
    <property type="evidence" value="ECO:0007669"/>
    <property type="project" value="TreeGrafter"/>
</dbReference>
<dbReference type="SUPFAM" id="SSF102114">
    <property type="entry name" value="Radical SAM enzymes"/>
    <property type="match status" value="1"/>
</dbReference>
<keyword evidence="9 12" id="KW-0501">Molybdenum cofactor biosynthesis</keyword>
<feature type="binding site" evidence="12">
    <location>
        <position position="261"/>
    </location>
    <ligand>
        <name>[4Fe-4S] cluster</name>
        <dbReference type="ChEBI" id="CHEBI:49883"/>
        <label>2</label>
        <note>4Fe-4S-substrate</note>
    </ligand>
</feature>
<keyword evidence="10 12" id="KW-0456">Lyase</keyword>
<dbReference type="SFLD" id="SFLDG01067">
    <property type="entry name" value="SPASM/twitch_domain_containing"/>
    <property type="match status" value="1"/>
</dbReference>
<evidence type="ECO:0000256" key="10">
    <source>
        <dbReference type="ARBA" id="ARBA00023239"/>
    </source>
</evidence>
<comment type="pathway">
    <text evidence="12">Cofactor biosynthesis; molybdopterin biosynthesis.</text>
</comment>
<evidence type="ECO:0000256" key="4">
    <source>
        <dbReference type="ARBA" id="ARBA00022723"/>
    </source>
</evidence>
<dbReference type="InterPro" id="IPR013483">
    <property type="entry name" value="MoaA"/>
</dbReference>
<dbReference type="AlphaFoldDB" id="R4Z5H1"/>
<dbReference type="InterPro" id="IPR010505">
    <property type="entry name" value="MoaA_twitch"/>
</dbReference>
<dbReference type="InterPro" id="IPR000385">
    <property type="entry name" value="MoaA_NifB_PqqE_Fe-S-bd_CS"/>
</dbReference>
<feature type="domain" description="Radical SAM core" evidence="13">
    <location>
        <begin position="7"/>
        <end position="228"/>
    </location>
</feature>
<dbReference type="HAMAP" id="MF_01225_B">
    <property type="entry name" value="MoaA_B"/>
    <property type="match status" value="1"/>
</dbReference>